<organism evidence="2 3">
    <name type="scientific">Gonapodya prolifera (strain JEL478)</name>
    <name type="common">Monoblepharis prolifera</name>
    <dbReference type="NCBI Taxonomy" id="1344416"/>
    <lineage>
        <taxon>Eukaryota</taxon>
        <taxon>Fungi</taxon>
        <taxon>Fungi incertae sedis</taxon>
        <taxon>Chytridiomycota</taxon>
        <taxon>Chytridiomycota incertae sedis</taxon>
        <taxon>Monoblepharidomycetes</taxon>
        <taxon>Monoblepharidales</taxon>
        <taxon>Gonapodyaceae</taxon>
        <taxon>Gonapodya</taxon>
    </lineage>
</organism>
<name>A0A138ZXR2_GONPJ</name>
<feature type="transmembrane region" description="Helical" evidence="1">
    <location>
        <begin position="85"/>
        <end position="114"/>
    </location>
</feature>
<feature type="transmembrane region" description="Helical" evidence="1">
    <location>
        <begin position="58"/>
        <end position="79"/>
    </location>
</feature>
<feature type="transmembrane region" description="Helical" evidence="1">
    <location>
        <begin position="226"/>
        <end position="249"/>
    </location>
</feature>
<dbReference type="OrthoDB" id="17198at2759"/>
<sequence length="455" mass="52071">MIKIISLGTWSDPSDSKNINEESFTLLCIVGFTFFLIGYEAVQFVVVNGVPAVFRTWFWVAILIAAVFEIGALVLLTVLTDLPFWFYYIDFIVLALTFIIVCFGYSMCSSPRIVAFMPNLEKLRKDPSSYQRARIFYAVVFVLAECLVAISALVYCVFLLPIYASLEVQWQIIWRLAVHPAYFELLVFAPLRAWSHRHLTRKIGVLPVLVLAHAQLHKVVSGMMAITSITSFDAMLFSVIGVSVFKFFWRSTIIYRGVFVNSAAERVLNLNHLSESTSATRNSSRHASTNGAVSNNNATSVVENIEVDVVVEDRYEAVKFMVATELSYEMILETAAVIFTPILNSWMRPHREVFAFHGLDSTVPVWQLILTQLVCFLISDHLFLQMSTNYFSKLPFQLCWKNIRKHRFRIHNFLIYGTVTMGVICQCYFMYKAPRYGLCSDTRSVHCPFWESHDM</sequence>
<accession>A0A138ZXR2</accession>
<dbReference type="EMBL" id="KQ965915">
    <property type="protein sequence ID" value="KXS08933.1"/>
    <property type="molecule type" value="Genomic_DNA"/>
</dbReference>
<evidence type="ECO:0000313" key="2">
    <source>
        <dbReference type="EMBL" id="KXS08933.1"/>
    </source>
</evidence>
<dbReference type="OMA" id="YGMFLIQ"/>
<evidence type="ECO:0000256" key="1">
    <source>
        <dbReference type="SAM" id="Phobius"/>
    </source>
</evidence>
<keyword evidence="1" id="KW-1133">Transmembrane helix</keyword>
<proteinExistence type="predicted"/>
<reference evidence="2 3" key="1">
    <citation type="journal article" date="2015" name="Genome Biol. Evol.">
        <title>Phylogenomic analyses indicate that early fungi evolved digesting cell walls of algal ancestors of land plants.</title>
        <authorList>
            <person name="Chang Y."/>
            <person name="Wang S."/>
            <person name="Sekimoto S."/>
            <person name="Aerts A.L."/>
            <person name="Choi C."/>
            <person name="Clum A."/>
            <person name="LaButti K.M."/>
            <person name="Lindquist E.A."/>
            <person name="Yee Ngan C."/>
            <person name="Ohm R.A."/>
            <person name="Salamov A.A."/>
            <person name="Grigoriev I.V."/>
            <person name="Spatafora J.W."/>
            <person name="Berbee M.L."/>
        </authorList>
    </citation>
    <scope>NUCLEOTIDE SEQUENCE [LARGE SCALE GENOMIC DNA]</scope>
    <source>
        <strain evidence="2 3">JEL478</strain>
    </source>
</reference>
<protein>
    <submittedName>
        <fullName evidence="2">Uncharacterized protein</fullName>
    </submittedName>
</protein>
<feature type="transmembrane region" description="Helical" evidence="1">
    <location>
        <begin position="172"/>
        <end position="191"/>
    </location>
</feature>
<keyword evidence="1" id="KW-0472">Membrane</keyword>
<feature type="transmembrane region" description="Helical" evidence="1">
    <location>
        <begin position="24"/>
        <end position="46"/>
    </location>
</feature>
<evidence type="ECO:0000313" key="3">
    <source>
        <dbReference type="Proteomes" id="UP000070544"/>
    </source>
</evidence>
<feature type="transmembrane region" description="Helical" evidence="1">
    <location>
        <begin position="135"/>
        <end position="160"/>
    </location>
</feature>
<feature type="transmembrane region" description="Helical" evidence="1">
    <location>
        <begin position="413"/>
        <end position="431"/>
    </location>
</feature>
<keyword evidence="3" id="KW-1185">Reference proteome</keyword>
<dbReference type="Proteomes" id="UP000070544">
    <property type="component" value="Unassembled WGS sequence"/>
</dbReference>
<gene>
    <name evidence="2" type="ORF">M427DRAFT_266814</name>
</gene>
<keyword evidence="1" id="KW-0812">Transmembrane</keyword>
<dbReference type="AlphaFoldDB" id="A0A138ZXR2"/>